<feature type="domain" description="Glycosyl transferase family 3 N-terminal" evidence="9">
    <location>
        <begin position="5"/>
        <end position="65"/>
    </location>
</feature>
<dbReference type="Gene3D" id="3.40.1030.10">
    <property type="entry name" value="Nucleoside phosphorylase/phosphoribosyltransferase catalytic domain"/>
    <property type="match status" value="1"/>
</dbReference>
<dbReference type="GO" id="GO:0005829">
    <property type="term" value="C:cytosol"/>
    <property type="evidence" value="ECO:0007669"/>
    <property type="project" value="TreeGrafter"/>
</dbReference>
<dbReference type="InterPro" id="IPR000312">
    <property type="entry name" value="Glycosyl_Trfase_fam3"/>
</dbReference>
<dbReference type="InterPro" id="IPR017459">
    <property type="entry name" value="Glycosyl_Trfase_fam3_N_dom"/>
</dbReference>
<evidence type="ECO:0000256" key="6">
    <source>
        <dbReference type="ARBA" id="ARBA00022822"/>
    </source>
</evidence>
<proteinExistence type="inferred from homology"/>
<keyword evidence="7" id="KW-0057">Aromatic amino acid biosynthesis</keyword>
<dbReference type="GO" id="GO:0004048">
    <property type="term" value="F:anthranilate phosphoribosyltransferase activity"/>
    <property type="evidence" value="ECO:0007669"/>
    <property type="project" value="UniProtKB-EC"/>
</dbReference>
<evidence type="ECO:0000259" key="9">
    <source>
        <dbReference type="Pfam" id="PF02885"/>
    </source>
</evidence>
<keyword evidence="6" id="KW-0822">Tryptophan biosynthesis</keyword>
<reference evidence="10" key="1">
    <citation type="submission" date="2018-05" db="EMBL/GenBank/DDBJ databases">
        <authorList>
            <person name="Lanie J.A."/>
            <person name="Ng W.-L."/>
            <person name="Kazmierczak K.M."/>
            <person name="Andrzejewski T.M."/>
            <person name="Davidsen T.M."/>
            <person name="Wayne K.J."/>
            <person name="Tettelin H."/>
            <person name="Glass J.I."/>
            <person name="Rusch D."/>
            <person name="Podicherti R."/>
            <person name="Tsui H.-C.T."/>
            <person name="Winkler M.E."/>
        </authorList>
    </citation>
    <scope>NUCLEOTIDE SEQUENCE</scope>
</reference>
<keyword evidence="4" id="KW-0328">Glycosyltransferase</keyword>
<dbReference type="PANTHER" id="PTHR43285:SF2">
    <property type="entry name" value="ANTHRANILATE PHOSPHORIBOSYLTRANSFERASE"/>
    <property type="match status" value="1"/>
</dbReference>
<protein>
    <recommendedName>
        <fullName evidence="2">anthranilate phosphoribosyltransferase</fullName>
        <ecNumber evidence="2">2.4.2.18</ecNumber>
    </recommendedName>
</protein>
<evidence type="ECO:0000256" key="2">
    <source>
        <dbReference type="ARBA" id="ARBA00011948"/>
    </source>
</evidence>
<dbReference type="NCBIfam" id="TIGR01245">
    <property type="entry name" value="trpD"/>
    <property type="match status" value="1"/>
</dbReference>
<evidence type="ECO:0000256" key="5">
    <source>
        <dbReference type="ARBA" id="ARBA00022679"/>
    </source>
</evidence>
<gene>
    <name evidence="10" type="ORF">METZ01_LOCUS21867</name>
</gene>
<dbReference type="EMBL" id="UINC01001050">
    <property type="protein sequence ID" value="SUZ69013.1"/>
    <property type="molecule type" value="Genomic_DNA"/>
</dbReference>
<name>A0A381PU80_9ZZZZ</name>
<dbReference type="HAMAP" id="MF_00211">
    <property type="entry name" value="TrpD"/>
    <property type="match status" value="1"/>
</dbReference>
<evidence type="ECO:0000259" key="8">
    <source>
        <dbReference type="Pfam" id="PF00591"/>
    </source>
</evidence>
<organism evidence="10">
    <name type="scientific">marine metagenome</name>
    <dbReference type="NCBI Taxonomy" id="408172"/>
    <lineage>
        <taxon>unclassified sequences</taxon>
        <taxon>metagenomes</taxon>
        <taxon>ecological metagenomes</taxon>
    </lineage>
</organism>
<dbReference type="SUPFAM" id="SSF47648">
    <property type="entry name" value="Nucleoside phosphorylase/phosphoribosyltransferase N-terminal domain"/>
    <property type="match status" value="1"/>
</dbReference>
<keyword evidence="3" id="KW-0028">Amino-acid biosynthesis</keyword>
<dbReference type="AlphaFoldDB" id="A0A381PU80"/>
<sequence length="338" mass="35015">MDIREAIDVVVSGDSLAMDKAAAVMRQIMSGEATHAQLGSFLTALRLKGESTEEIAGMATVMREFSLRVNVDGMLVDSVGTGGDGLNTFNISTAAAFVAAGAGLKVAKHGNRAASGTCGSADVLEELGVQVELTPEGVERCIRESGIGFMFAQAFHPSMRHAGPVRREIGIRTVFNILGPLTNPAGAQSMLVGVAFPELGEKMASVLNLLDTHHSIIVHGEGGLDEMTLSGDTSVWEVTGGKVSNWTLSVADTGLPVTPIEAIKGGDREANAKTMRELLGGAGGPVRDYVLLNSAGVFLVGDLVTNIRDGVQLAAQTLDSGAAKGRLESMIEVSQAGG</sequence>
<evidence type="ECO:0000313" key="10">
    <source>
        <dbReference type="EMBL" id="SUZ69013.1"/>
    </source>
</evidence>
<dbReference type="InterPro" id="IPR036320">
    <property type="entry name" value="Glycosyl_Trfase_fam3_N_dom_sf"/>
</dbReference>
<dbReference type="Pfam" id="PF02885">
    <property type="entry name" value="Glycos_trans_3N"/>
    <property type="match status" value="1"/>
</dbReference>
<keyword evidence="5" id="KW-0808">Transferase</keyword>
<dbReference type="InterPro" id="IPR005940">
    <property type="entry name" value="Anthranilate_Pribosyl_Tfrase"/>
</dbReference>
<dbReference type="InterPro" id="IPR035902">
    <property type="entry name" value="Nuc_phospho_transferase"/>
</dbReference>
<comment type="pathway">
    <text evidence="1">Amino-acid biosynthesis; L-tryptophan biosynthesis; L-tryptophan from chorismate: step 2/5.</text>
</comment>
<evidence type="ECO:0000256" key="1">
    <source>
        <dbReference type="ARBA" id="ARBA00004907"/>
    </source>
</evidence>
<dbReference type="SUPFAM" id="SSF52418">
    <property type="entry name" value="Nucleoside phosphorylase/phosphoribosyltransferase catalytic domain"/>
    <property type="match status" value="1"/>
</dbReference>
<feature type="domain" description="Glycosyl transferase family 3" evidence="8">
    <location>
        <begin position="74"/>
        <end position="323"/>
    </location>
</feature>
<dbReference type="GO" id="GO:0000162">
    <property type="term" value="P:L-tryptophan biosynthetic process"/>
    <property type="evidence" value="ECO:0007669"/>
    <property type="project" value="UniProtKB-KW"/>
</dbReference>
<dbReference type="EC" id="2.4.2.18" evidence="2"/>
<accession>A0A381PU80</accession>
<evidence type="ECO:0000256" key="3">
    <source>
        <dbReference type="ARBA" id="ARBA00022605"/>
    </source>
</evidence>
<dbReference type="Pfam" id="PF00591">
    <property type="entry name" value="Glycos_transf_3"/>
    <property type="match status" value="1"/>
</dbReference>
<dbReference type="Gene3D" id="1.20.970.10">
    <property type="entry name" value="Transferase, Pyrimidine Nucleoside Phosphorylase, Chain C"/>
    <property type="match status" value="1"/>
</dbReference>
<evidence type="ECO:0000256" key="7">
    <source>
        <dbReference type="ARBA" id="ARBA00023141"/>
    </source>
</evidence>
<dbReference type="PANTHER" id="PTHR43285">
    <property type="entry name" value="ANTHRANILATE PHOSPHORIBOSYLTRANSFERASE"/>
    <property type="match status" value="1"/>
</dbReference>
<evidence type="ECO:0000256" key="4">
    <source>
        <dbReference type="ARBA" id="ARBA00022676"/>
    </source>
</evidence>
<dbReference type="FunFam" id="3.40.1030.10:FF:000002">
    <property type="entry name" value="Anthranilate phosphoribosyltransferase"/>
    <property type="match status" value="1"/>
</dbReference>